<gene>
    <name evidence="1" type="ORF">LHA26_01615</name>
</gene>
<dbReference type="Proteomes" id="UP001056937">
    <property type="component" value="Chromosome 1"/>
</dbReference>
<accession>A0ABY4X8J8</accession>
<proteinExistence type="predicted"/>
<dbReference type="EMBL" id="CP084930">
    <property type="protein sequence ID" value="USI73204.1"/>
    <property type="molecule type" value="Genomic_DNA"/>
</dbReference>
<reference evidence="1" key="1">
    <citation type="journal article" date="2022" name="Toxins">
        <title>Genomic Analysis of Sphingopyxis sp. USTB-05 for Biodegrading Cyanobacterial Hepatotoxins.</title>
        <authorList>
            <person name="Liu C."/>
            <person name="Xu Q."/>
            <person name="Zhao Z."/>
            <person name="Zhang H."/>
            <person name="Liu X."/>
            <person name="Yin C."/>
            <person name="Liu Y."/>
            <person name="Yan H."/>
        </authorList>
    </citation>
    <scope>NUCLEOTIDE SEQUENCE</scope>
    <source>
        <strain evidence="1">NBD5</strain>
    </source>
</reference>
<name>A0ABY4X8J8_9SPHN</name>
<evidence type="ECO:0000313" key="1">
    <source>
        <dbReference type="EMBL" id="USI73204.1"/>
    </source>
</evidence>
<evidence type="ECO:0000313" key="2">
    <source>
        <dbReference type="Proteomes" id="UP001056937"/>
    </source>
</evidence>
<sequence>MHGCGQATEQRRAAGGGHARRSASALLAAIVLLPISAPLAAALPDAPAAATSILAMPAIGRAPGFVGLPAGARLLLLRLTLLIQNQAAGGTTQPLAEPTLRARAQLQTALTAALAARGLRLVTMAVPEAEAQALATHLALFDLVAAAAVRGQLRAGARLPSLAGRPFDWTLGPGLAPLGHAAGADYGLIVEDEDAFGEPGRKLAQLLFAGSGLFLESGVHRGRAALVRLADGALLWLCDDPRMGGDPRSVDGAGRRAGQLLAGLTVAP</sequence>
<dbReference type="RefSeq" id="WP_252167015.1">
    <property type="nucleotide sequence ID" value="NZ_CP084930.1"/>
</dbReference>
<protein>
    <submittedName>
        <fullName evidence="1">Uncharacterized protein</fullName>
    </submittedName>
</protein>
<keyword evidence="2" id="KW-1185">Reference proteome</keyword>
<organism evidence="1 2">
    <name type="scientific">Sphingomonas morindae</name>
    <dbReference type="NCBI Taxonomy" id="1541170"/>
    <lineage>
        <taxon>Bacteria</taxon>
        <taxon>Pseudomonadati</taxon>
        <taxon>Pseudomonadota</taxon>
        <taxon>Alphaproteobacteria</taxon>
        <taxon>Sphingomonadales</taxon>
        <taxon>Sphingomonadaceae</taxon>
        <taxon>Sphingomonas</taxon>
    </lineage>
</organism>